<dbReference type="InterPro" id="IPR058240">
    <property type="entry name" value="rSAM_sf"/>
</dbReference>
<organism evidence="8 9">
    <name type="scientific">Vigna angularis var. angularis</name>
    <dbReference type="NCBI Taxonomy" id="157739"/>
    <lineage>
        <taxon>Eukaryota</taxon>
        <taxon>Viridiplantae</taxon>
        <taxon>Streptophyta</taxon>
        <taxon>Embryophyta</taxon>
        <taxon>Tracheophyta</taxon>
        <taxon>Spermatophyta</taxon>
        <taxon>Magnoliopsida</taxon>
        <taxon>eudicotyledons</taxon>
        <taxon>Gunneridae</taxon>
        <taxon>Pentapetalae</taxon>
        <taxon>rosids</taxon>
        <taxon>fabids</taxon>
        <taxon>Fabales</taxon>
        <taxon>Fabaceae</taxon>
        <taxon>Papilionoideae</taxon>
        <taxon>50 kb inversion clade</taxon>
        <taxon>NPAAA clade</taxon>
        <taxon>indigoferoid/millettioid clade</taxon>
        <taxon>Phaseoleae</taxon>
        <taxon>Vigna</taxon>
    </lineage>
</organism>
<dbReference type="GO" id="GO:0046872">
    <property type="term" value="F:metal ion binding"/>
    <property type="evidence" value="ECO:0007669"/>
    <property type="project" value="UniProtKB-KW"/>
</dbReference>
<dbReference type="EMBL" id="AP015041">
    <property type="protein sequence ID" value="BAT96582.1"/>
    <property type="molecule type" value="Genomic_DNA"/>
</dbReference>
<dbReference type="GO" id="GO:0003824">
    <property type="term" value="F:catalytic activity"/>
    <property type="evidence" value="ECO:0007669"/>
    <property type="project" value="InterPro"/>
</dbReference>
<dbReference type="AlphaFoldDB" id="A0A0S3SUW0"/>
<proteinExistence type="predicted"/>
<evidence type="ECO:0000256" key="2">
    <source>
        <dbReference type="ARBA" id="ARBA00022485"/>
    </source>
</evidence>
<dbReference type="SFLD" id="SFLDS00029">
    <property type="entry name" value="Radical_SAM"/>
    <property type="match status" value="1"/>
</dbReference>
<dbReference type="InterPro" id="IPR013785">
    <property type="entry name" value="Aldolase_TIM"/>
</dbReference>
<dbReference type="Proteomes" id="UP000291084">
    <property type="component" value="Chromosome 8"/>
</dbReference>
<name>A0A0S3SUW0_PHAAN</name>
<comment type="cofactor">
    <cofactor evidence="1">
        <name>[4Fe-4S] cluster</name>
        <dbReference type="ChEBI" id="CHEBI:49883"/>
    </cofactor>
</comment>
<keyword evidence="5" id="KW-0408">Iron</keyword>
<keyword evidence="6" id="KW-0411">Iron-sulfur</keyword>
<dbReference type="InterPro" id="IPR040072">
    <property type="entry name" value="Methyltransferase_A"/>
</dbReference>
<evidence type="ECO:0000256" key="4">
    <source>
        <dbReference type="ARBA" id="ARBA00022723"/>
    </source>
</evidence>
<evidence type="ECO:0000256" key="1">
    <source>
        <dbReference type="ARBA" id="ARBA00001966"/>
    </source>
</evidence>
<dbReference type="GO" id="GO:0030488">
    <property type="term" value="P:tRNA methylation"/>
    <property type="evidence" value="ECO:0007669"/>
    <property type="project" value="TreeGrafter"/>
</dbReference>
<dbReference type="Pfam" id="PF04055">
    <property type="entry name" value="Radical_SAM"/>
    <property type="match status" value="1"/>
</dbReference>
<evidence type="ECO:0000313" key="8">
    <source>
        <dbReference type="EMBL" id="BAT96582.1"/>
    </source>
</evidence>
<dbReference type="PANTHER" id="PTHR30544:SF5">
    <property type="entry name" value="RADICAL SAM CORE DOMAIN-CONTAINING PROTEIN"/>
    <property type="match status" value="1"/>
</dbReference>
<evidence type="ECO:0000256" key="3">
    <source>
        <dbReference type="ARBA" id="ARBA00022691"/>
    </source>
</evidence>
<keyword evidence="9" id="KW-1185">Reference proteome</keyword>
<feature type="domain" description="Radical SAM core" evidence="7">
    <location>
        <begin position="5"/>
        <end position="148"/>
    </location>
</feature>
<gene>
    <name evidence="8" type="primary">Vigan.08G354400</name>
    <name evidence="8" type="ORF">VIGAN_08354400</name>
</gene>
<evidence type="ECO:0000256" key="6">
    <source>
        <dbReference type="ARBA" id="ARBA00023014"/>
    </source>
</evidence>
<dbReference type="GO" id="GO:0070475">
    <property type="term" value="P:rRNA base methylation"/>
    <property type="evidence" value="ECO:0007669"/>
    <property type="project" value="TreeGrafter"/>
</dbReference>
<evidence type="ECO:0000313" key="9">
    <source>
        <dbReference type="Proteomes" id="UP000291084"/>
    </source>
</evidence>
<sequence>MDDQGLSRLTAYVSSQVGCPLRCSFCATGKGGFSRNLQRHEIVEQVLAIEEFFKHRVSNVVFMGMGEPTLNLTAVLEAQRCLNKDVKIGQRMITISTVGVPNTIKKLASHKLQSTLAVREQKCHASLNALLSHLVTLINASTSHVQYH</sequence>
<accession>A0A0S3SUW0</accession>
<protein>
    <recommendedName>
        <fullName evidence="7">Radical SAM core domain-containing protein</fullName>
    </recommendedName>
</protein>
<dbReference type="GO" id="GO:0051539">
    <property type="term" value="F:4 iron, 4 sulfur cluster binding"/>
    <property type="evidence" value="ECO:0007669"/>
    <property type="project" value="UniProtKB-KW"/>
</dbReference>
<reference evidence="8 9" key="1">
    <citation type="journal article" date="2015" name="Sci. Rep.">
        <title>The power of single molecule real-time sequencing technology in the de novo assembly of a eukaryotic genome.</title>
        <authorList>
            <person name="Sakai H."/>
            <person name="Naito K."/>
            <person name="Ogiso-Tanaka E."/>
            <person name="Takahashi Y."/>
            <person name="Iseki K."/>
            <person name="Muto C."/>
            <person name="Satou K."/>
            <person name="Teruya K."/>
            <person name="Shiroma A."/>
            <person name="Shimoji M."/>
            <person name="Hirano T."/>
            <person name="Itoh T."/>
            <person name="Kaga A."/>
            <person name="Tomooka N."/>
        </authorList>
    </citation>
    <scope>NUCLEOTIDE SEQUENCE [LARGE SCALE GENOMIC DNA]</scope>
    <source>
        <strain evidence="9">cv. Shumari</strain>
    </source>
</reference>
<keyword evidence="2" id="KW-0004">4Fe-4S</keyword>
<evidence type="ECO:0000256" key="5">
    <source>
        <dbReference type="ARBA" id="ARBA00023004"/>
    </source>
</evidence>
<keyword evidence="3" id="KW-0949">S-adenosyl-L-methionine</keyword>
<dbReference type="InterPro" id="IPR007197">
    <property type="entry name" value="rSAM"/>
</dbReference>
<dbReference type="PROSITE" id="PS51918">
    <property type="entry name" value="RADICAL_SAM"/>
    <property type="match status" value="1"/>
</dbReference>
<dbReference type="CDD" id="cd01335">
    <property type="entry name" value="Radical_SAM"/>
    <property type="match status" value="1"/>
</dbReference>
<dbReference type="Gene3D" id="3.20.20.70">
    <property type="entry name" value="Aldolase class I"/>
    <property type="match status" value="1"/>
</dbReference>
<keyword evidence="4" id="KW-0479">Metal-binding</keyword>
<dbReference type="SUPFAM" id="SSF102114">
    <property type="entry name" value="Radical SAM enzymes"/>
    <property type="match status" value="1"/>
</dbReference>
<evidence type="ECO:0000259" key="7">
    <source>
        <dbReference type="PROSITE" id="PS51918"/>
    </source>
</evidence>
<dbReference type="PANTHER" id="PTHR30544">
    <property type="entry name" value="23S RRNA METHYLTRANSFERASE"/>
    <property type="match status" value="1"/>
</dbReference>